<evidence type="ECO:0000256" key="3">
    <source>
        <dbReference type="ARBA" id="ARBA00022692"/>
    </source>
</evidence>
<feature type="transmembrane region" description="Helical" evidence="7">
    <location>
        <begin position="165"/>
        <end position="185"/>
    </location>
</feature>
<keyword evidence="4 7" id="KW-1133">Transmembrane helix</keyword>
<dbReference type="AlphaFoldDB" id="A0AAD4GXZ6"/>
<proteinExistence type="inferred from homology"/>
<dbReference type="EMBL" id="VCAU01000014">
    <property type="protein sequence ID" value="KAF9892093.1"/>
    <property type="molecule type" value="Genomic_DNA"/>
</dbReference>
<feature type="transmembrane region" description="Helical" evidence="7">
    <location>
        <begin position="355"/>
        <end position="374"/>
    </location>
</feature>
<comment type="caution">
    <text evidence="9">The sequence shown here is derived from an EMBL/GenBank/DDBJ whole genome shotgun (WGS) entry which is preliminary data.</text>
</comment>
<dbReference type="Proteomes" id="UP001194746">
    <property type="component" value="Unassembled WGS sequence"/>
</dbReference>
<keyword evidence="5 7" id="KW-0472">Membrane</keyword>
<dbReference type="InterPro" id="IPR020846">
    <property type="entry name" value="MFS_dom"/>
</dbReference>
<dbReference type="Gene3D" id="1.20.1250.20">
    <property type="entry name" value="MFS general substrate transporter like domains"/>
    <property type="match status" value="1"/>
</dbReference>
<keyword evidence="10" id="KW-1185">Reference proteome</keyword>
<reference evidence="9" key="2">
    <citation type="submission" date="2020-02" db="EMBL/GenBank/DDBJ databases">
        <authorList>
            <person name="Gilchrist C.L.M."/>
            <person name="Chooi Y.-H."/>
        </authorList>
    </citation>
    <scope>NUCLEOTIDE SEQUENCE</scope>
    <source>
        <strain evidence="9">MST-FP2251</strain>
    </source>
</reference>
<dbReference type="PANTHER" id="PTHR23502">
    <property type="entry name" value="MAJOR FACILITATOR SUPERFAMILY"/>
    <property type="match status" value="1"/>
</dbReference>
<dbReference type="GO" id="GO:0016020">
    <property type="term" value="C:membrane"/>
    <property type="evidence" value="ECO:0007669"/>
    <property type="project" value="UniProtKB-SubCell"/>
</dbReference>
<organism evidence="9 10">
    <name type="scientific">Aspergillus nanangensis</name>
    <dbReference type="NCBI Taxonomy" id="2582783"/>
    <lineage>
        <taxon>Eukaryota</taxon>
        <taxon>Fungi</taxon>
        <taxon>Dikarya</taxon>
        <taxon>Ascomycota</taxon>
        <taxon>Pezizomycotina</taxon>
        <taxon>Eurotiomycetes</taxon>
        <taxon>Eurotiomycetidae</taxon>
        <taxon>Eurotiales</taxon>
        <taxon>Aspergillaceae</taxon>
        <taxon>Aspergillus</taxon>
        <taxon>Aspergillus subgen. Circumdati</taxon>
    </lineage>
</organism>
<feature type="region of interest" description="Disordered" evidence="6">
    <location>
        <begin position="1"/>
        <end position="26"/>
    </location>
</feature>
<gene>
    <name evidence="9" type="ORF">FE257_002499</name>
</gene>
<dbReference type="PANTHER" id="PTHR23502:SF68">
    <property type="entry name" value="MULTIDRUG TRANSPORTER, PUTATIVE (AFU_ORTHOLOGUE AFUA_3G01120)-RELATED"/>
    <property type="match status" value="1"/>
</dbReference>
<feature type="transmembrane region" description="Helical" evidence="7">
    <location>
        <begin position="448"/>
        <end position="470"/>
    </location>
</feature>
<feature type="transmembrane region" description="Helical" evidence="7">
    <location>
        <begin position="414"/>
        <end position="436"/>
    </location>
</feature>
<dbReference type="InterPro" id="IPR036259">
    <property type="entry name" value="MFS_trans_sf"/>
</dbReference>
<dbReference type="SUPFAM" id="SSF103473">
    <property type="entry name" value="MFS general substrate transporter"/>
    <property type="match status" value="1"/>
</dbReference>
<evidence type="ECO:0000256" key="7">
    <source>
        <dbReference type="SAM" id="Phobius"/>
    </source>
</evidence>
<feature type="domain" description="Major facilitator superfamily (MFS) profile" evidence="8">
    <location>
        <begin position="35"/>
        <end position="474"/>
    </location>
</feature>
<protein>
    <recommendedName>
        <fullName evidence="8">Major facilitator superfamily (MFS) profile domain-containing protein</fullName>
    </recommendedName>
</protein>
<name>A0AAD4GXZ6_ASPNN</name>
<feature type="transmembrane region" description="Helical" evidence="7">
    <location>
        <begin position="304"/>
        <end position="325"/>
    </location>
</feature>
<evidence type="ECO:0000256" key="2">
    <source>
        <dbReference type="ARBA" id="ARBA00008335"/>
    </source>
</evidence>
<dbReference type="GO" id="GO:0022857">
    <property type="term" value="F:transmembrane transporter activity"/>
    <property type="evidence" value="ECO:0007669"/>
    <property type="project" value="InterPro"/>
</dbReference>
<dbReference type="Pfam" id="PF07690">
    <property type="entry name" value="MFS_1"/>
    <property type="match status" value="1"/>
</dbReference>
<comment type="subcellular location">
    <subcellularLocation>
        <location evidence="1">Membrane</location>
        <topology evidence="1">Multi-pass membrane protein</topology>
    </subcellularLocation>
</comment>
<feature type="transmembrane region" description="Helical" evidence="7">
    <location>
        <begin position="259"/>
        <end position="284"/>
    </location>
</feature>
<comment type="similarity">
    <text evidence="2">Belongs to the major facilitator superfamily.</text>
</comment>
<feature type="transmembrane region" description="Helical" evidence="7">
    <location>
        <begin position="101"/>
        <end position="122"/>
    </location>
</feature>
<dbReference type="InterPro" id="IPR011701">
    <property type="entry name" value="MFS"/>
</dbReference>
<feature type="transmembrane region" description="Helical" evidence="7">
    <location>
        <begin position="33"/>
        <end position="54"/>
    </location>
</feature>
<accession>A0AAD4GXZ6</accession>
<feature type="transmembrane region" description="Helical" evidence="7">
    <location>
        <begin position="128"/>
        <end position="153"/>
    </location>
</feature>
<evidence type="ECO:0000259" key="8">
    <source>
        <dbReference type="PROSITE" id="PS50850"/>
    </source>
</evidence>
<evidence type="ECO:0000256" key="6">
    <source>
        <dbReference type="SAM" id="MobiDB-lite"/>
    </source>
</evidence>
<evidence type="ECO:0000256" key="1">
    <source>
        <dbReference type="ARBA" id="ARBA00004141"/>
    </source>
</evidence>
<feature type="transmembrane region" description="Helical" evidence="7">
    <location>
        <begin position="380"/>
        <end position="402"/>
    </location>
</feature>
<reference evidence="9" key="1">
    <citation type="journal article" date="2019" name="Beilstein J. Org. Chem.">
        <title>Nanangenines: drimane sesquiterpenoids as the dominant metabolite cohort of a novel Australian fungus, Aspergillus nanangensis.</title>
        <authorList>
            <person name="Lacey H.J."/>
            <person name="Gilchrist C.L.M."/>
            <person name="Crombie A."/>
            <person name="Kalaitzis J.A."/>
            <person name="Vuong D."/>
            <person name="Rutledge P.J."/>
            <person name="Turner P."/>
            <person name="Pitt J.I."/>
            <person name="Lacey E."/>
            <person name="Chooi Y.H."/>
            <person name="Piggott A.M."/>
        </authorList>
    </citation>
    <scope>NUCLEOTIDE SEQUENCE</scope>
    <source>
        <strain evidence="9">MST-FP2251</strain>
    </source>
</reference>
<dbReference type="PROSITE" id="PS50850">
    <property type="entry name" value="MFS"/>
    <property type="match status" value="1"/>
</dbReference>
<feature type="transmembrane region" description="Helical" evidence="7">
    <location>
        <begin position="191"/>
        <end position="211"/>
    </location>
</feature>
<evidence type="ECO:0000256" key="4">
    <source>
        <dbReference type="ARBA" id="ARBA00022989"/>
    </source>
</evidence>
<keyword evidence="3 7" id="KW-0812">Transmembrane</keyword>
<evidence type="ECO:0000313" key="10">
    <source>
        <dbReference type="Proteomes" id="UP001194746"/>
    </source>
</evidence>
<feature type="compositionally biased region" description="Acidic residues" evidence="6">
    <location>
        <begin position="1"/>
        <end position="10"/>
    </location>
</feature>
<sequence>MALKDEDIEEATVTFEADNDPENPRNWPSHRKWASVLALAAMVFVASLASSIFAPGANQAMAEFHTPGDSALSSFTLSVYILGNACGPLLVAPLSETWGRLLPFHASNVLFVLFTVGCATSPTLPGLIVFRLLAGVAAAAVTNVGAATIGDLFAPQQRGKAMSSWSFGPLLGPAVGPIVGGFVAESLGWRWIFWIVVIAGSLTTVIFFLVMRETHVPVLLQRKAARLRKTTGNDTLRSEFDAAGPGLKQRLGRTLSRPLVLLVRSPAVACFSLVNSALFGYQYFLFTTVPMVFGTTYDFSERQIGLSYLGLAVGLLLGNITFGQLSDRLMKIMGRLSAASDDSLAALDATPEHRLPLMIAGVCLVPVSFFIYGWTVQAQVFWFVPIASMALFGFGVNVCFMTMQVYLVDVYTHYAASALAATTVFRSLVATLLPLAGPLMYRNLGLAWGNSTLAFIALALIPIPIVFLRFGEAIRKNPRYNKFIS</sequence>
<dbReference type="CDD" id="cd17323">
    <property type="entry name" value="MFS_Tpo1_MDR_like"/>
    <property type="match status" value="1"/>
</dbReference>
<feature type="transmembrane region" description="Helical" evidence="7">
    <location>
        <begin position="74"/>
        <end position="94"/>
    </location>
</feature>
<dbReference type="FunFam" id="1.20.1250.20:FF:000011">
    <property type="entry name" value="MFS multidrug transporter, putative"/>
    <property type="match status" value="1"/>
</dbReference>
<evidence type="ECO:0000313" key="9">
    <source>
        <dbReference type="EMBL" id="KAF9892093.1"/>
    </source>
</evidence>
<evidence type="ECO:0000256" key="5">
    <source>
        <dbReference type="ARBA" id="ARBA00023136"/>
    </source>
</evidence>